<dbReference type="InterPro" id="IPR000843">
    <property type="entry name" value="HTH_LacI"/>
</dbReference>
<protein>
    <submittedName>
        <fullName evidence="6">LacI family DNA-binding transcriptional regulator</fullName>
    </submittedName>
</protein>
<dbReference type="Pfam" id="PF00356">
    <property type="entry name" value="LacI"/>
    <property type="match status" value="1"/>
</dbReference>
<dbReference type="SUPFAM" id="SSF53822">
    <property type="entry name" value="Periplasmic binding protein-like I"/>
    <property type="match status" value="1"/>
</dbReference>
<keyword evidence="1" id="KW-0678">Repressor</keyword>
<keyword evidence="7" id="KW-1185">Reference proteome</keyword>
<evidence type="ECO:0000313" key="6">
    <source>
        <dbReference type="EMBL" id="MBS2551925.1"/>
    </source>
</evidence>
<dbReference type="SUPFAM" id="SSF47413">
    <property type="entry name" value="lambda repressor-like DNA-binding domains"/>
    <property type="match status" value="1"/>
</dbReference>
<dbReference type="GO" id="GO:0003677">
    <property type="term" value="F:DNA binding"/>
    <property type="evidence" value="ECO:0007669"/>
    <property type="project" value="UniProtKB-KW"/>
</dbReference>
<evidence type="ECO:0000259" key="5">
    <source>
        <dbReference type="PROSITE" id="PS50932"/>
    </source>
</evidence>
<dbReference type="PANTHER" id="PTHR30146:SF148">
    <property type="entry name" value="HTH-TYPE TRANSCRIPTIONAL REPRESSOR PURR-RELATED"/>
    <property type="match status" value="1"/>
</dbReference>
<feature type="domain" description="HTH lacI-type" evidence="5">
    <location>
        <begin position="3"/>
        <end position="58"/>
    </location>
</feature>
<keyword evidence="2" id="KW-0805">Transcription regulation</keyword>
<reference evidence="6 7" key="1">
    <citation type="submission" date="2020-02" db="EMBL/GenBank/DDBJ databases">
        <title>Acidophilic actinobacteria isolated from forest soil.</title>
        <authorList>
            <person name="Golinska P."/>
        </authorList>
    </citation>
    <scope>NUCLEOTIDE SEQUENCE [LARGE SCALE GENOMIC DNA]</scope>
    <source>
        <strain evidence="6 7">NL8</strain>
    </source>
</reference>
<accession>A0ABS5L1A1</accession>
<sequence length="331" mass="34756">MTARLVDVAQLAGVSRATASRVIAGTPRNVAPELVERVERAARELGYRTNQSARALRTGTTGTFGVVVPSLANPYFVQLIEALSRRVRADGGVLVVSDAANTPDIEAREIDTLVNGKVDGLIVVPVTTAESGAAIKAAAAIRPIVQFDRWSEGAGTVAVTMDNHAAISMLIDHLRGLGREKIALVAAEQSSSSGAERSAAFRDRLGEAGRAIVLPSITTDAGRKAGRRLIRMRADVDAVVCAADVLAIGLVTTLNRAGVAVPDDVAVTAFDDTAILEVLDPPLTSIRHPLDAMADRAIALLHGDAAAREERVERFAPELVVRASSGAGRER</sequence>
<keyword evidence="3 6" id="KW-0238">DNA-binding</keyword>
<evidence type="ECO:0000256" key="2">
    <source>
        <dbReference type="ARBA" id="ARBA00023015"/>
    </source>
</evidence>
<dbReference type="InterPro" id="IPR010982">
    <property type="entry name" value="Lambda_DNA-bd_dom_sf"/>
</dbReference>
<dbReference type="InterPro" id="IPR028082">
    <property type="entry name" value="Peripla_BP_I"/>
</dbReference>
<dbReference type="CDD" id="cd01392">
    <property type="entry name" value="HTH_LacI"/>
    <property type="match status" value="1"/>
</dbReference>
<dbReference type="PROSITE" id="PS00356">
    <property type="entry name" value="HTH_LACI_1"/>
    <property type="match status" value="1"/>
</dbReference>
<comment type="caution">
    <text evidence="6">The sequence shown here is derived from an EMBL/GenBank/DDBJ whole genome shotgun (WGS) entry which is preliminary data.</text>
</comment>
<name>A0ABS5L1A1_9ACTN</name>
<dbReference type="SMART" id="SM00354">
    <property type="entry name" value="HTH_LACI"/>
    <property type="match status" value="1"/>
</dbReference>
<evidence type="ECO:0000313" key="7">
    <source>
        <dbReference type="Proteomes" id="UP000730482"/>
    </source>
</evidence>
<dbReference type="Gene3D" id="3.40.50.2300">
    <property type="match status" value="2"/>
</dbReference>
<evidence type="ECO:0000256" key="4">
    <source>
        <dbReference type="ARBA" id="ARBA00023163"/>
    </source>
</evidence>
<dbReference type="PANTHER" id="PTHR30146">
    <property type="entry name" value="LACI-RELATED TRANSCRIPTIONAL REPRESSOR"/>
    <property type="match status" value="1"/>
</dbReference>
<dbReference type="EMBL" id="JAAFYZ010000162">
    <property type="protein sequence ID" value="MBS2551925.1"/>
    <property type="molecule type" value="Genomic_DNA"/>
</dbReference>
<evidence type="ECO:0000256" key="3">
    <source>
        <dbReference type="ARBA" id="ARBA00023125"/>
    </source>
</evidence>
<dbReference type="Pfam" id="PF13377">
    <property type="entry name" value="Peripla_BP_3"/>
    <property type="match status" value="1"/>
</dbReference>
<dbReference type="Gene3D" id="1.10.260.40">
    <property type="entry name" value="lambda repressor-like DNA-binding domains"/>
    <property type="match status" value="1"/>
</dbReference>
<gene>
    <name evidence="6" type="ORF">KGQ19_34185</name>
</gene>
<dbReference type="Proteomes" id="UP000730482">
    <property type="component" value="Unassembled WGS sequence"/>
</dbReference>
<dbReference type="CDD" id="cd06267">
    <property type="entry name" value="PBP1_LacI_sugar_binding-like"/>
    <property type="match status" value="1"/>
</dbReference>
<keyword evidence="4" id="KW-0804">Transcription</keyword>
<organism evidence="6 7">
    <name type="scientific">Catenulispora pinistramenti</name>
    <dbReference type="NCBI Taxonomy" id="2705254"/>
    <lineage>
        <taxon>Bacteria</taxon>
        <taxon>Bacillati</taxon>
        <taxon>Actinomycetota</taxon>
        <taxon>Actinomycetes</taxon>
        <taxon>Catenulisporales</taxon>
        <taxon>Catenulisporaceae</taxon>
        <taxon>Catenulispora</taxon>
    </lineage>
</organism>
<proteinExistence type="predicted"/>
<evidence type="ECO:0000256" key="1">
    <source>
        <dbReference type="ARBA" id="ARBA00022491"/>
    </source>
</evidence>
<dbReference type="InterPro" id="IPR046335">
    <property type="entry name" value="LacI/GalR-like_sensor"/>
</dbReference>
<dbReference type="PROSITE" id="PS50932">
    <property type="entry name" value="HTH_LACI_2"/>
    <property type="match status" value="1"/>
</dbReference>
<dbReference type="RefSeq" id="WP_212017027.1">
    <property type="nucleotide sequence ID" value="NZ_JAAFYZ010000162.1"/>
</dbReference>